<dbReference type="InterPro" id="IPR001810">
    <property type="entry name" value="F-box_dom"/>
</dbReference>
<evidence type="ECO:0000313" key="4">
    <source>
        <dbReference type="Proteomes" id="UP000694240"/>
    </source>
</evidence>
<keyword evidence="4" id="KW-1185">Reference proteome</keyword>
<evidence type="ECO:0000259" key="2">
    <source>
        <dbReference type="Pfam" id="PF03478"/>
    </source>
</evidence>
<evidence type="ECO:0000259" key="1">
    <source>
        <dbReference type="Pfam" id="PF00646"/>
    </source>
</evidence>
<evidence type="ECO:0008006" key="5">
    <source>
        <dbReference type="Google" id="ProtNLM"/>
    </source>
</evidence>
<organism evidence="3 4">
    <name type="scientific">Arabidopsis thaliana x Arabidopsis arenosa</name>
    <dbReference type="NCBI Taxonomy" id="1240361"/>
    <lineage>
        <taxon>Eukaryota</taxon>
        <taxon>Viridiplantae</taxon>
        <taxon>Streptophyta</taxon>
        <taxon>Embryophyta</taxon>
        <taxon>Tracheophyta</taxon>
        <taxon>Spermatophyta</taxon>
        <taxon>Magnoliopsida</taxon>
        <taxon>eudicotyledons</taxon>
        <taxon>Gunneridae</taxon>
        <taxon>Pentapetalae</taxon>
        <taxon>rosids</taxon>
        <taxon>malvids</taxon>
        <taxon>Brassicales</taxon>
        <taxon>Brassicaceae</taxon>
        <taxon>Camelineae</taxon>
        <taxon>Arabidopsis</taxon>
    </lineage>
</organism>
<feature type="domain" description="F-box" evidence="1">
    <location>
        <begin position="7"/>
        <end position="44"/>
    </location>
</feature>
<gene>
    <name evidence="3" type="ORF">ISN45_Aa06g011830</name>
</gene>
<dbReference type="InterPro" id="IPR005174">
    <property type="entry name" value="KIB1-4_b-propeller"/>
</dbReference>
<dbReference type="Proteomes" id="UP000694240">
    <property type="component" value="Chromosome 11"/>
</dbReference>
<dbReference type="PANTHER" id="PTHR44259:SF104">
    <property type="entry name" value="F-BOX ONLY PROTEIN (DUF295)-RELATED"/>
    <property type="match status" value="1"/>
</dbReference>
<dbReference type="PANTHER" id="PTHR44259">
    <property type="entry name" value="OS07G0183000 PROTEIN-RELATED"/>
    <property type="match status" value="1"/>
</dbReference>
<sequence>MSENQDWSNLCADLLRPIIESLSTIDYHRAKKVCSDWYSVWKTCVKRPLYPWQFIYHDDSSSLFDPGEDKIYNTKLFGVLDKSYYMASFGNCLLMVDSRLQFYIVNMLTCERINLPSMETSICGGQVRFKRSGDEWGYFVESYRKERVSKDIFGSERSAVLWINERTGDYFVAWIFNKLELFTHKKGDDYWWNWYTRGANLGFLDLAYKNSKLYLYTSDDHIKIVDFSGDYPKEEVEKNPYWDHPFEYVSKQCEYIWKRRIVIQKTGEVLIILSLLEKLFKETHLFYIFKMNLESNKWERVDSIGDDEMLIFGHGVTLRAPVQEVGDGIKSGSICFVEDDLFCLNISFPSNWGVFDLATSRIKWFKRTQWKTQWFVVGFA</sequence>
<dbReference type="Pfam" id="PF03478">
    <property type="entry name" value="Beta-prop_KIB1-4"/>
    <property type="match status" value="1"/>
</dbReference>
<dbReference type="InterPro" id="IPR050942">
    <property type="entry name" value="F-box_BR-signaling"/>
</dbReference>
<dbReference type="Pfam" id="PF00646">
    <property type="entry name" value="F-box"/>
    <property type="match status" value="1"/>
</dbReference>
<comment type="caution">
    <text evidence="3">The sequence shown here is derived from an EMBL/GenBank/DDBJ whole genome shotgun (WGS) entry which is preliminary data.</text>
</comment>
<accession>A0A8T1YVA8</accession>
<dbReference type="EMBL" id="JAEFBK010000011">
    <property type="protein sequence ID" value="KAG7550400.1"/>
    <property type="molecule type" value="Genomic_DNA"/>
</dbReference>
<proteinExistence type="predicted"/>
<name>A0A8T1YVA8_9BRAS</name>
<reference evidence="3 4" key="1">
    <citation type="submission" date="2020-12" db="EMBL/GenBank/DDBJ databases">
        <title>Concerted genomic and epigenomic changes stabilize Arabidopsis allopolyploids.</title>
        <authorList>
            <person name="Chen Z."/>
        </authorList>
    </citation>
    <scope>NUCLEOTIDE SEQUENCE [LARGE SCALE GENOMIC DNA]</scope>
    <source>
        <strain evidence="3">Allo738</strain>
        <tissue evidence="3">Leaf</tissue>
    </source>
</reference>
<protein>
    <recommendedName>
        <fullName evidence="5">F-box domain-containing protein</fullName>
    </recommendedName>
</protein>
<evidence type="ECO:0000313" key="3">
    <source>
        <dbReference type="EMBL" id="KAG7550400.1"/>
    </source>
</evidence>
<dbReference type="AlphaFoldDB" id="A0A8T1YVA8"/>
<feature type="domain" description="KIB1-4 beta-propeller" evidence="2">
    <location>
        <begin position="63"/>
        <end position="356"/>
    </location>
</feature>